<name>A0A1G5RF31_9RHOB</name>
<proteinExistence type="predicted"/>
<organism evidence="2 3">
    <name type="scientific">Epibacterium ulvae</name>
    <dbReference type="NCBI Taxonomy" id="1156985"/>
    <lineage>
        <taxon>Bacteria</taxon>
        <taxon>Pseudomonadati</taxon>
        <taxon>Pseudomonadota</taxon>
        <taxon>Alphaproteobacteria</taxon>
        <taxon>Rhodobacterales</taxon>
        <taxon>Roseobacteraceae</taxon>
        <taxon>Epibacterium</taxon>
    </lineage>
</organism>
<protein>
    <submittedName>
        <fullName evidence="2">Uncharacterized protein</fullName>
    </submittedName>
</protein>
<keyword evidence="3" id="KW-1185">Reference proteome</keyword>
<dbReference type="EMBL" id="FMWG01000015">
    <property type="protein sequence ID" value="SCZ72675.1"/>
    <property type="molecule type" value="Genomic_DNA"/>
</dbReference>
<sequence>MIGRGRGACQVPRAFRCGEPTARERMPRLMYRGKTFSVTRHVDPIFEPKAQLQRHPGRDLQPSQHRRRCGDASGNGLITMGAILRVKKHPGLNRLPELRVAQGLQPVFNGLDIFKHALIIPRPAHALQIWSVLS</sequence>
<dbReference type="AlphaFoldDB" id="A0A1G5RF31"/>
<accession>A0A1G5RF31</accession>
<dbReference type="Proteomes" id="UP000198767">
    <property type="component" value="Unassembled WGS sequence"/>
</dbReference>
<evidence type="ECO:0000313" key="2">
    <source>
        <dbReference type="EMBL" id="SCZ72675.1"/>
    </source>
</evidence>
<reference evidence="2 3" key="1">
    <citation type="submission" date="2016-10" db="EMBL/GenBank/DDBJ databases">
        <authorList>
            <person name="de Groot N.N."/>
        </authorList>
    </citation>
    <scope>NUCLEOTIDE SEQUENCE [LARGE SCALE GENOMIC DNA]</scope>
    <source>
        <strain evidence="2 3">U95</strain>
    </source>
</reference>
<evidence type="ECO:0000313" key="3">
    <source>
        <dbReference type="Proteomes" id="UP000198767"/>
    </source>
</evidence>
<dbReference type="STRING" id="1156985.SAMN04488118_1157"/>
<gene>
    <name evidence="2" type="ORF">SAMN04488118_1157</name>
</gene>
<evidence type="ECO:0000256" key="1">
    <source>
        <dbReference type="SAM" id="MobiDB-lite"/>
    </source>
</evidence>
<feature type="region of interest" description="Disordered" evidence="1">
    <location>
        <begin position="53"/>
        <end position="72"/>
    </location>
</feature>